<dbReference type="EnsemblMetazoa" id="PPAI000330-RA">
    <property type="protein sequence ID" value="PPAI000330-PA"/>
    <property type="gene ID" value="PPAI000330"/>
</dbReference>
<evidence type="ECO:0000256" key="2">
    <source>
        <dbReference type="ARBA" id="ARBA00022723"/>
    </source>
</evidence>
<feature type="domain" description="C2H2-type" evidence="10">
    <location>
        <begin position="456"/>
        <end position="484"/>
    </location>
</feature>
<dbReference type="PANTHER" id="PTHR24388:SF54">
    <property type="entry name" value="PROTEIN ESCARGOT"/>
    <property type="match status" value="1"/>
</dbReference>
<dbReference type="FunFam" id="3.30.160.60:FF:000100">
    <property type="entry name" value="Zinc finger 45-like"/>
    <property type="match status" value="1"/>
</dbReference>
<keyword evidence="4" id="KW-0863">Zinc-finger</keyword>
<dbReference type="InterPro" id="IPR050527">
    <property type="entry name" value="Snail/Krueppel_Znf"/>
</dbReference>
<dbReference type="Pfam" id="PF00096">
    <property type="entry name" value="zf-C2H2"/>
    <property type="match status" value="4"/>
</dbReference>
<proteinExistence type="inferred from homology"/>
<evidence type="ECO:0000256" key="3">
    <source>
        <dbReference type="ARBA" id="ARBA00022737"/>
    </source>
</evidence>
<reference evidence="11" key="1">
    <citation type="submission" date="2022-08" db="UniProtKB">
        <authorList>
            <consortium name="EnsemblMetazoa"/>
        </authorList>
    </citation>
    <scope>IDENTIFICATION</scope>
    <source>
        <strain evidence="11">Israel</strain>
    </source>
</reference>
<keyword evidence="6" id="KW-0238">DNA-binding</keyword>
<dbReference type="GO" id="GO:0000981">
    <property type="term" value="F:DNA-binding transcription factor activity, RNA polymerase II-specific"/>
    <property type="evidence" value="ECO:0007669"/>
    <property type="project" value="TreeGrafter"/>
</dbReference>
<comment type="subcellular location">
    <subcellularLocation>
        <location evidence="1">Nucleus</location>
    </subcellularLocation>
</comment>
<evidence type="ECO:0000259" key="10">
    <source>
        <dbReference type="PROSITE" id="PS50157"/>
    </source>
</evidence>
<keyword evidence="7" id="KW-0539">Nucleus</keyword>
<dbReference type="EMBL" id="AJVK01009440">
    <property type="status" value="NOT_ANNOTATED_CDS"/>
    <property type="molecule type" value="Genomic_DNA"/>
</dbReference>
<feature type="compositionally biased region" description="Basic residues" evidence="9">
    <location>
        <begin position="184"/>
        <end position="194"/>
    </location>
</feature>
<keyword evidence="2" id="KW-0479">Metal-binding</keyword>
<feature type="domain" description="C2H2-type" evidence="10">
    <location>
        <begin position="543"/>
        <end position="570"/>
    </location>
</feature>
<dbReference type="PANTHER" id="PTHR24388">
    <property type="entry name" value="ZINC FINGER PROTEIN"/>
    <property type="match status" value="1"/>
</dbReference>
<evidence type="ECO:0000256" key="8">
    <source>
        <dbReference type="ARBA" id="ARBA00037948"/>
    </source>
</evidence>
<dbReference type="GO" id="GO:0008270">
    <property type="term" value="F:zinc ion binding"/>
    <property type="evidence" value="ECO:0007669"/>
    <property type="project" value="UniProtKB-KW"/>
</dbReference>
<feature type="domain" description="C2H2-type" evidence="10">
    <location>
        <begin position="364"/>
        <end position="391"/>
    </location>
</feature>
<evidence type="ECO:0000313" key="11">
    <source>
        <dbReference type="EnsemblMetazoa" id="PPAI000330-PA"/>
    </source>
</evidence>
<dbReference type="AlphaFoldDB" id="A0A1B0CZ08"/>
<dbReference type="Proteomes" id="UP000092462">
    <property type="component" value="Unassembled WGS sequence"/>
</dbReference>
<protein>
    <recommendedName>
        <fullName evidence="10">C2H2-type domain-containing protein</fullName>
    </recommendedName>
</protein>
<feature type="region of interest" description="Disordered" evidence="9">
    <location>
        <begin position="150"/>
        <end position="199"/>
    </location>
</feature>
<keyword evidence="5" id="KW-0862">Zinc</keyword>
<dbReference type="VEuPathDB" id="VectorBase:PPAPM1_000833"/>
<evidence type="ECO:0000313" key="12">
    <source>
        <dbReference type="Proteomes" id="UP000092462"/>
    </source>
</evidence>
<evidence type="ECO:0000256" key="6">
    <source>
        <dbReference type="ARBA" id="ARBA00023125"/>
    </source>
</evidence>
<dbReference type="InterPro" id="IPR036236">
    <property type="entry name" value="Znf_C2H2_sf"/>
</dbReference>
<feature type="domain" description="C2H2-type" evidence="10">
    <location>
        <begin position="425"/>
        <end position="453"/>
    </location>
</feature>
<dbReference type="PROSITE" id="PS00028">
    <property type="entry name" value="ZINC_FINGER_C2H2_1"/>
    <property type="match status" value="7"/>
</dbReference>
<name>A0A1B0CZ08_PHLPP</name>
<keyword evidence="12" id="KW-1185">Reference proteome</keyword>
<dbReference type="SUPFAM" id="SSF57667">
    <property type="entry name" value="beta-beta-alpha zinc fingers"/>
    <property type="match status" value="4"/>
</dbReference>
<dbReference type="Gene3D" id="3.30.160.60">
    <property type="entry name" value="Classic Zinc Finger"/>
    <property type="match status" value="5"/>
</dbReference>
<sequence>MEILECRFATEASFCRLCFVREGSFRKIDNIIDGVASNKIIAYLVEKHLHVKIFEVSYLVCEDCSLRLLAFEEYYTKVHLHIDKYYSEIHQNLPNYKHDPPSEIIPPNLPDLPPSNNLPIFGENVVESFTPSKTDLEEYIPPLSETKTEIKEQVEEAPKRITRSSRLKKINSEQSTSQVAIPKRSTRKSKRTPKVKKEYQEEPLVLDKIKLEAEEDNQEAPELPEKQLRAKKKSLKRRKSISYESLGEFDFRDDDSDSDENSQASDWEEWPGAVNLSDFPAQIIENGLLKVKGKELLGLICKFYNLECNVCGRDSPKFPDLTDLFQHYSTVHQEKGYVMCCSAKFHRYPAIVMHMVRHIQPDAFKCNICGYMVTRPRFLESHKKTHLPEEQKPFACDHCPRRFCWKSALKVHKLTHEPKDVRKHFICDICGKIYDTPGGLCTHRKLSHTNYKSEPHFCHVCAKKFATRTGLNEHMATIHQPREKDQVQCQKCGKWLMNNRCLKSHMILHSSTFLRCESCDYTTKKESLLRRHQLTQHSDAKPFSCTICGRAFKLKRALTVHISQHENTKKQYKCNFCDRFFNSSTNFYTHRKTVHPEELNALNRAKLEEQRQKRIEAGIEHPHSITQIPNAQTEEKLIIVPQPQMANPVDFSNINQPVQTYQIINEQGTITTVISGDICE</sequence>
<evidence type="ECO:0000256" key="5">
    <source>
        <dbReference type="ARBA" id="ARBA00022833"/>
    </source>
</evidence>
<dbReference type="GO" id="GO:0005634">
    <property type="term" value="C:nucleus"/>
    <property type="evidence" value="ECO:0007669"/>
    <property type="project" value="UniProtKB-SubCell"/>
</dbReference>
<dbReference type="VEuPathDB" id="VectorBase:PPAI000330"/>
<organism evidence="11 12">
    <name type="scientific">Phlebotomus papatasi</name>
    <name type="common">Sandfly</name>
    <dbReference type="NCBI Taxonomy" id="29031"/>
    <lineage>
        <taxon>Eukaryota</taxon>
        <taxon>Metazoa</taxon>
        <taxon>Ecdysozoa</taxon>
        <taxon>Arthropoda</taxon>
        <taxon>Hexapoda</taxon>
        <taxon>Insecta</taxon>
        <taxon>Pterygota</taxon>
        <taxon>Neoptera</taxon>
        <taxon>Endopterygota</taxon>
        <taxon>Diptera</taxon>
        <taxon>Nematocera</taxon>
        <taxon>Psychodoidea</taxon>
        <taxon>Psychodidae</taxon>
        <taxon>Phlebotomus</taxon>
        <taxon>Phlebotomus</taxon>
    </lineage>
</organism>
<dbReference type="SMART" id="SM00355">
    <property type="entry name" value="ZnF_C2H2"/>
    <property type="match status" value="10"/>
</dbReference>
<accession>A0A1B0CZ08</accession>
<feature type="compositionally biased region" description="Basic and acidic residues" evidence="9">
    <location>
        <begin position="150"/>
        <end position="159"/>
    </location>
</feature>
<dbReference type="InterPro" id="IPR013087">
    <property type="entry name" value="Znf_C2H2_type"/>
</dbReference>
<evidence type="ECO:0000256" key="1">
    <source>
        <dbReference type="ARBA" id="ARBA00004123"/>
    </source>
</evidence>
<keyword evidence="3" id="KW-0677">Repeat</keyword>
<feature type="domain" description="C2H2-type" evidence="10">
    <location>
        <begin position="572"/>
        <end position="600"/>
    </location>
</feature>
<feature type="compositionally biased region" description="Basic residues" evidence="9">
    <location>
        <begin position="160"/>
        <end position="169"/>
    </location>
</feature>
<evidence type="ECO:0000256" key="7">
    <source>
        <dbReference type="ARBA" id="ARBA00023242"/>
    </source>
</evidence>
<dbReference type="Gene3D" id="3.40.1800.20">
    <property type="match status" value="1"/>
</dbReference>
<comment type="similarity">
    <text evidence="8">Belongs to the snail C2H2-type zinc-finger protein family.</text>
</comment>
<feature type="domain" description="C2H2-type" evidence="10">
    <location>
        <begin position="394"/>
        <end position="421"/>
    </location>
</feature>
<evidence type="ECO:0000256" key="9">
    <source>
        <dbReference type="SAM" id="MobiDB-lite"/>
    </source>
</evidence>
<dbReference type="FunFam" id="3.30.160.60:FF:000534">
    <property type="entry name" value="zinc finger protein 674"/>
    <property type="match status" value="1"/>
</dbReference>
<feature type="domain" description="C2H2-type" evidence="10">
    <location>
        <begin position="514"/>
        <end position="542"/>
    </location>
</feature>
<dbReference type="GO" id="GO:0000978">
    <property type="term" value="F:RNA polymerase II cis-regulatory region sequence-specific DNA binding"/>
    <property type="evidence" value="ECO:0007669"/>
    <property type="project" value="TreeGrafter"/>
</dbReference>
<dbReference type="PROSITE" id="PS50157">
    <property type="entry name" value="ZINC_FINGER_C2H2_2"/>
    <property type="match status" value="7"/>
</dbReference>
<evidence type="ECO:0000256" key="4">
    <source>
        <dbReference type="ARBA" id="ARBA00022771"/>
    </source>
</evidence>